<dbReference type="NCBIfam" id="NF005250">
    <property type="entry name" value="PRK06761.1"/>
    <property type="match status" value="1"/>
</dbReference>
<dbReference type="Gene3D" id="3.40.50.300">
    <property type="entry name" value="P-loop containing nucleotide triphosphate hydrolases"/>
    <property type="match status" value="1"/>
</dbReference>
<reference evidence="1 2" key="1">
    <citation type="submission" date="2023-07" db="EMBL/GenBank/DDBJ databases">
        <title>Genomic Encyclopedia of Type Strains, Phase IV (KMG-IV): sequencing the most valuable type-strain genomes for metagenomic binning, comparative biology and taxonomic classification.</title>
        <authorList>
            <person name="Goeker M."/>
        </authorList>
    </citation>
    <scope>NUCLEOTIDE SEQUENCE [LARGE SCALE GENOMIC DNA]</scope>
    <source>
        <strain evidence="1 2">T98</strain>
    </source>
</reference>
<proteinExistence type="predicted"/>
<accession>A0ABU3H2R6</accession>
<dbReference type="InterPro" id="IPR027417">
    <property type="entry name" value="P-loop_NTPase"/>
</dbReference>
<comment type="caution">
    <text evidence="1">The sequence shown here is derived from an EMBL/GenBank/DDBJ whole genome shotgun (WGS) entry which is preliminary data.</text>
</comment>
<dbReference type="Proteomes" id="UP001248709">
    <property type="component" value="Unassembled WGS sequence"/>
</dbReference>
<evidence type="ECO:0000313" key="2">
    <source>
        <dbReference type="Proteomes" id="UP001248709"/>
    </source>
</evidence>
<dbReference type="SUPFAM" id="SSF52540">
    <property type="entry name" value="P-loop containing nucleoside triphosphate hydrolases"/>
    <property type="match status" value="1"/>
</dbReference>
<sequence>MTRTKLIIVEGIWGSGKSTTAKLINDHLTALGIDTHLFLEGDLDHPADYDKVSCLTNKEYQKLLERHSESVGLIRSITQCKGDYNFIDYGKHIQESSKVFPDELLSDVMQYDIYDGILPLEQHCEVHLNRWSEFVQAGLQEETVTIFECCFIQNPLSAMLGRYDASEDTITDYVLKLGDIIKPLNPSLLYFHPGDVRSTLKRAFEERSSEWQNGVTQYYTQQGYGRSHGLTGFDGLVEFLRVRTEIEMKIIERLLISKSVIRNDDLNWERVHQEVIQFVMSNREK</sequence>
<keyword evidence="2" id="KW-1185">Reference proteome</keyword>
<gene>
    <name evidence="1" type="ORF">J2Z22_000610</name>
</gene>
<name>A0ABU3H2R6_9BACL</name>
<evidence type="ECO:0008006" key="3">
    <source>
        <dbReference type="Google" id="ProtNLM"/>
    </source>
</evidence>
<evidence type="ECO:0000313" key="1">
    <source>
        <dbReference type="EMBL" id="MDT3425097.1"/>
    </source>
</evidence>
<dbReference type="RefSeq" id="WP_025700668.1">
    <property type="nucleotide sequence ID" value="NZ_JAUSUY010000002.1"/>
</dbReference>
<organism evidence="1 2">
    <name type="scientific">Paenibacillus forsythiae</name>
    <dbReference type="NCBI Taxonomy" id="365616"/>
    <lineage>
        <taxon>Bacteria</taxon>
        <taxon>Bacillati</taxon>
        <taxon>Bacillota</taxon>
        <taxon>Bacilli</taxon>
        <taxon>Bacillales</taxon>
        <taxon>Paenibacillaceae</taxon>
        <taxon>Paenibacillus</taxon>
    </lineage>
</organism>
<protein>
    <recommendedName>
        <fullName evidence="3">Adenylyl-sulfate kinase</fullName>
    </recommendedName>
</protein>
<dbReference type="EMBL" id="JAUSUY010000002">
    <property type="protein sequence ID" value="MDT3425097.1"/>
    <property type="molecule type" value="Genomic_DNA"/>
</dbReference>